<organism evidence="2 3">
    <name type="scientific">Spraguea lophii (strain 42_110)</name>
    <name type="common">Microsporidian parasite</name>
    <dbReference type="NCBI Taxonomy" id="1358809"/>
    <lineage>
        <taxon>Eukaryota</taxon>
        <taxon>Fungi</taxon>
        <taxon>Fungi incertae sedis</taxon>
        <taxon>Microsporidia</taxon>
        <taxon>Spragueidae</taxon>
        <taxon>Spraguea</taxon>
    </lineage>
</organism>
<dbReference type="AlphaFoldDB" id="S7XHH6"/>
<reference evidence="3" key="1">
    <citation type="journal article" date="2013" name="PLoS Genet.">
        <title>The genome of Spraguea lophii and the basis of host-microsporidian interactions.</title>
        <authorList>
            <person name="Campbell S.E."/>
            <person name="Williams T.A."/>
            <person name="Yousuf A."/>
            <person name="Soanes D.M."/>
            <person name="Paszkiewicz K.H."/>
            <person name="Williams B.A.P."/>
        </authorList>
    </citation>
    <scope>NUCLEOTIDE SEQUENCE [LARGE SCALE GENOMIC DNA]</scope>
    <source>
        <strain evidence="3">42_110</strain>
    </source>
</reference>
<gene>
    <name evidence="2" type="ORF">SLOPH_1128</name>
</gene>
<dbReference type="VEuPathDB" id="MicrosporidiaDB:SLOPH_1128"/>
<accession>S7XHH6</accession>
<evidence type="ECO:0000313" key="2">
    <source>
        <dbReference type="EMBL" id="EPR78514.1"/>
    </source>
</evidence>
<dbReference type="Proteomes" id="UP000014978">
    <property type="component" value="Unassembled WGS sequence"/>
</dbReference>
<protein>
    <submittedName>
        <fullName evidence="2">Uncharacterized protein</fullName>
    </submittedName>
</protein>
<dbReference type="EMBL" id="ATCN01000733">
    <property type="protein sequence ID" value="EPR78514.1"/>
    <property type="molecule type" value="Genomic_DNA"/>
</dbReference>
<sequence>MPKNRRKNRKNMINKKSDESKNESITKLNVEYTDYGRETNYLIKKEIKKEMQNQKEKEKVEGNEKEENTKFVEDKNNKEDIKLIKEKNNKEEIDMKEKILEIEETEKIHIYDNKFLKEENLEKGKINEYKNNSSNQITSDKLFNSNINSDNSANTAILKKRLLEINEEIEKELGDDLLIRTGGINKSSPFIENNIEIKIENDRISFMDSEDDTEKKNSIKNEKPFAAQKEALDRLKVVLLEEAKKLENNTTGPKKEHTLKIYQPYQPQKAQQYPVNIKNFTKEGEVQNLSVLKEEINREIEKTESDGIKNPTLNTDKNIKAHNHTFETDKNIKLQNHTFKSDINIVYTNEIENVEDKKKPSGFKKFLKMFSCGC</sequence>
<name>S7XHH6_SPRLO</name>
<dbReference type="HOGENOM" id="CLU_740042_0_0_1"/>
<feature type="region of interest" description="Disordered" evidence="1">
    <location>
        <begin position="1"/>
        <end position="23"/>
    </location>
</feature>
<comment type="caution">
    <text evidence="2">The sequence shown here is derived from an EMBL/GenBank/DDBJ whole genome shotgun (WGS) entry which is preliminary data.</text>
</comment>
<evidence type="ECO:0000313" key="3">
    <source>
        <dbReference type="Proteomes" id="UP000014978"/>
    </source>
</evidence>
<proteinExistence type="predicted"/>
<dbReference type="InParanoid" id="S7XHH6"/>
<keyword evidence="3" id="KW-1185">Reference proteome</keyword>
<evidence type="ECO:0000256" key="1">
    <source>
        <dbReference type="SAM" id="MobiDB-lite"/>
    </source>
</evidence>
<feature type="compositionally biased region" description="Basic residues" evidence="1">
    <location>
        <begin position="1"/>
        <end position="13"/>
    </location>
</feature>